<dbReference type="GO" id="GO:0042952">
    <property type="term" value="P:beta-ketoadipate pathway"/>
    <property type="evidence" value="ECO:0007669"/>
    <property type="project" value="InterPro"/>
</dbReference>
<evidence type="ECO:0000313" key="3">
    <source>
        <dbReference type="Proteomes" id="UP000600449"/>
    </source>
</evidence>
<dbReference type="Proteomes" id="UP000600449">
    <property type="component" value="Unassembled WGS sequence"/>
</dbReference>
<dbReference type="AlphaFoldDB" id="A0A917QA46"/>
<sequence>MSGAPLATEERRIEVGRGVRLRVRRDACATPDAPTIVLSNSLAASLEMWDAQVALLRTRFHVVRYDTRGHGGSDVPAGPYGFSDLVGDVVGLMDALAIPRATFMGLSLGGMTGLGLAIAHPDRVERLVCCAARADAPAPVVAAWESRIATVSEGGVDAIADETLARWLSDDFRARDPERAAAIRAMIAGTPADGWIACARALQTLDYARSLGTIKAPTLYVVGSDDAAATPDVMRAMAEATPGARLAVIEGGRHLPNVDSAAEFDRVLAGFLGIEAA</sequence>
<dbReference type="EMBL" id="BMMF01000006">
    <property type="protein sequence ID" value="GGK35625.1"/>
    <property type="molecule type" value="Genomic_DNA"/>
</dbReference>
<name>A0A917QA46_9HYPH</name>
<dbReference type="PANTHER" id="PTHR43798:SF33">
    <property type="entry name" value="HYDROLASE, PUTATIVE (AFU_ORTHOLOGUE AFUA_2G14860)-RELATED"/>
    <property type="match status" value="1"/>
</dbReference>
<dbReference type="Pfam" id="PF00561">
    <property type="entry name" value="Abhydrolase_1"/>
    <property type="match status" value="1"/>
</dbReference>
<evidence type="ECO:0000259" key="1">
    <source>
        <dbReference type="Pfam" id="PF00561"/>
    </source>
</evidence>
<gene>
    <name evidence="2" type="primary">pcaD</name>
    <name evidence="2" type="ORF">GCM10011322_23120</name>
</gene>
<keyword evidence="3" id="KW-1185">Reference proteome</keyword>
<dbReference type="NCBIfam" id="TIGR02427">
    <property type="entry name" value="protocat_pcaD"/>
    <property type="match status" value="1"/>
</dbReference>
<dbReference type="GO" id="GO:0047372">
    <property type="term" value="F:monoacylglycerol lipase activity"/>
    <property type="evidence" value="ECO:0007669"/>
    <property type="project" value="TreeGrafter"/>
</dbReference>
<evidence type="ECO:0000313" key="2">
    <source>
        <dbReference type="EMBL" id="GGK35625.1"/>
    </source>
</evidence>
<dbReference type="PRINTS" id="PR00111">
    <property type="entry name" value="ABHYDROLASE"/>
</dbReference>
<reference evidence="2 3" key="1">
    <citation type="journal article" date="2014" name="Int. J. Syst. Evol. Microbiol.">
        <title>Complete genome sequence of Corynebacterium casei LMG S-19264T (=DSM 44701T), isolated from a smear-ripened cheese.</title>
        <authorList>
            <consortium name="US DOE Joint Genome Institute (JGI-PGF)"/>
            <person name="Walter F."/>
            <person name="Albersmeier A."/>
            <person name="Kalinowski J."/>
            <person name="Ruckert C."/>
        </authorList>
    </citation>
    <scope>NUCLEOTIDE SEQUENCE [LARGE SCALE GENOMIC DNA]</scope>
    <source>
        <strain evidence="2 3">CGMCC 1.9161</strain>
    </source>
</reference>
<dbReference type="InterPro" id="IPR050266">
    <property type="entry name" value="AB_hydrolase_sf"/>
</dbReference>
<organism evidence="2 3">
    <name type="scientific">Salinarimonas ramus</name>
    <dbReference type="NCBI Taxonomy" id="690164"/>
    <lineage>
        <taxon>Bacteria</taxon>
        <taxon>Pseudomonadati</taxon>
        <taxon>Pseudomonadota</taxon>
        <taxon>Alphaproteobacteria</taxon>
        <taxon>Hyphomicrobiales</taxon>
        <taxon>Salinarimonadaceae</taxon>
        <taxon>Salinarimonas</taxon>
    </lineage>
</organism>
<proteinExistence type="predicted"/>
<dbReference type="GO" id="GO:0016020">
    <property type="term" value="C:membrane"/>
    <property type="evidence" value="ECO:0007669"/>
    <property type="project" value="TreeGrafter"/>
</dbReference>
<protein>
    <submittedName>
        <fullName evidence="2">3-oxoadipate enol-lactonase</fullName>
    </submittedName>
</protein>
<feature type="domain" description="AB hydrolase-1" evidence="1">
    <location>
        <begin position="34"/>
        <end position="259"/>
    </location>
</feature>
<dbReference type="PANTHER" id="PTHR43798">
    <property type="entry name" value="MONOACYLGLYCEROL LIPASE"/>
    <property type="match status" value="1"/>
</dbReference>
<dbReference type="InterPro" id="IPR000073">
    <property type="entry name" value="AB_hydrolase_1"/>
</dbReference>
<comment type="caution">
    <text evidence="2">The sequence shown here is derived from an EMBL/GenBank/DDBJ whole genome shotgun (WGS) entry which is preliminary data.</text>
</comment>
<dbReference type="Gene3D" id="3.40.50.1820">
    <property type="entry name" value="alpha/beta hydrolase"/>
    <property type="match status" value="1"/>
</dbReference>
<dbReference type="GO" id="GO:0046464">
    <property type="term" value="P:acylglycerol catabolic process"/>
    <property type="evidence" value="ECO:0007669"/>
    <property type="project" value="TreeGrafter"/>
</dbReference>
<dbReference type="SUPFAM" id="SSF53474">
    <property type="entry name" value="alpha/beta-Hydrolases"/>
    <property type="match status" value="1"/>
</dbReference>
<dbReference type="InterPro" id="IPR026968">
    <property type="entry name" value="PcaD/CatD"/>
</dbReference>
<dbReference type="RefSeq" id="WP_188913023.1">
    <property type="nucleotide sequence ID" value="NZ_BMMF01000006.1"/>
</dbReference>
<accession>A0A917QA46</accession>
<dbReference type="GO" id="GO:0047570">
    <property type="term" value="F:3-oxoadipate enol-lactonase activity"/>
    <property type="evidence" value="ECO:0007669"/>
    <property type="project" value="InterPro"/>
</dbReference>
<dbReference type="InterPro" id="IPR029058">
    <property type="entry name" value="AB_hydrolase_fold"/>
</dbReference>